<dbReference type="RefSeq" id="WP_085237009.1">
    <property type="nucleotide sequence ID" value="NZ_CP020773.1"/>
</dbReference>
<keyword evidence="3" id="KW-1185">Reference proteome</keyword>
<dbReference type="InterPro" id="IPR032613">
    <property type="entry name" value="DUF4889"/>
</dbReference>
<evidence type="ECO:0000313" key="3">
    <source>
        <dbReference type="Proteomes" id="UP000242864"/>
    </source>
</evidence>
<evidence type="ECO:0000256" key="1">
    <source>
        <dbReference type="SAM" id="Phobius"/>
    </source>
</evidence>
<keyword evidence="1" id="KW-0812">Transmembrane</keyword>
<accession>A0AAC9RRS6</accession>
<sequence>MKEKQTIGIVLIVAMLFLTVGVIAAMMLSGQKEIYYGYMKSDTVAEKVVRESDKTVTENVTIPTDAHFKPQKGDFVKLVTKKHHPNQFIKKEIVSHDSIPHGLMMKIHEMHQHMH</sequence>
<evidence type="ECO:0000313" key="2">
    <source>
        <dbReference type="EMBL" id="ARJ50531.1"/>
    </source>
</evidence>
<organism evidence="2 3">
    <name type="scientific">Staphylococcus lutrae</name>
    <dbReference type="NCBI Taxonomy" id="155085"/>
    <lineage>
        <taxon>Bacteria</taxon>
        <taxon>Bacillati</taxon>
        <taxon>Bacillota</taxon>
        <taxon>Bacilli</taxon>
        <taxon>Bacillales</taxon>
        <taxon>Staphylococcaceae</taxon>
        <taxon>Staphylococcus</taxon>
    </lineage>
</organism>
<feature type="transmembrane region" description="Helical" evidence="1">
    <location>
        <begin position="6"/>
        <end position="30"/>
    </location>
</feature>
<keyword evidence="1" id="KW-1133">Transmembrane helix</keyword>
<dbReference type="Pfam" id="PF16230">
    <property type="entry name" value="DUF4889"/>
    <property type="match status" value="1"/>
</dbReference>
<reference evidence="2 3" key="1">
    <citation type="submission" date="2017-04" db="EMBL/GenBank/DDBJ databases">
        <authorList>
            <person name="Veseli I.A."/>
            <person name="Tang C."/>
            <person name="Pombert J.-F."/>
        </authorList>
    </citation>
    <scope>NUCLEOTIDE SEQUENCE [LARGE SCALE GENOMIC DNA]</scope>
    <source>
        <strain evidence="2 3">ATCC 700373</strain>
    </source>
</reference>
<dbReference type="EMBL" id="CP020773">
    <property type="protein sequence ID" value="ARJ50531.1"/>
    <property type="molecule type" value="Genomic_DNA"/>
</dbReference>
<protein>
    <submittedName>
        <fullName evidence="2">DUF4889 domain-containing protein</fullName>
    </submittedName>
</protein>
<dbReference type="AlphaFoldDB" id="A0AAC9RRS6"/>
<dbReference type="KEGG" id="slz:B5P37_03990"/>
<dbReference type="Proteomes" id="UP000242864">
    <property type="component" value="Chromosome"/>
</dbReference>
<name>A0AAC9RRS6_9STAP</name>
<gene>
    <name evidence="2" type="ORF">B5P37_03990</name>
</gene>
<keyword evidence="1" id="KW-0472">Membrane</keyword>
<proteinExistence type="predicted"/>